<evidence type="ECO:0000313" key="1">
    <source>
        <dbReference type="EMBL" id="SVC04722.1"/>
    </source>
</evidence>
<organism evidence="1">
    <name type="scientific">marine metagenome</name>
    <dbReference type="NCBI Taxonomy" id="408172"/>
    <lineage>
        <taxon>unclassified sequences</taxon>
        <taxon>metagenomes</taxon>
        <taxon>ecological metagenomes</taxon>
    </lineage>
</organism>
<dbReference type="AlphaFoldDB" id="A0A382IZX9"/>
<gene>
    <name evidence="1" type="ORF">METZ01_LOCUS257576</name>
</gene>
<name>A0A382IZX9_9ZZZZ</name>
<feature type="non-terminal residue" evidence="1">
    <location>
        <position position="1"/>
    </location>
</feature>
<accession>A0A382IZX9</accession>
<protein>
    <submittedName>
        <fullName evidence="1">Uncharacterized protein</fullName>
    </submittedName>
</protein>
<dbReference type="EMBL" id="UINC01070515">
    <property type="protein sequence ID" value="SVC04722.1"/>
    <property type="molecule type" value="Genomic_DNA"/>
</dbReference>
<reference evidence="1" key="1">
    <citation type="submission" date="2018-05" db="EMBL/GenBank/DDBJ databases">
        <authorList>
            <person name="Lanie J.A."/>
            <person name="Ng W.-L."/>
            <person name="Kazmierczak K.M."/>
            <person name="Andrzejewski T.M."/>
            <person name="Davidsen T.M."/>
            <person name="Wayne K.J."/>
            <person name="Tettelin H."/>
            <person name="Glass J.I."/>
            <person name="Rusch D."/>
            <person name="Podicherti R."/>
            <person name="Tsui H.-C.T."/>
            <person name="Winkler M.E."/>
        </authorList>
    </citation>
    <scope>NUCLEOTIDE SEQUENCE</scope>
</reference>
<proteinExistence type="predicted"/>
<sequence length="24" mass="2532">TVTVKSNNNVLAGIKSQLEDATTK</sequence>